<dbReference type="Proteomes" id="UP001159257">
    <property type="component" value="Unassembled WGS sequence"/>
</dbReference>
<evidence type="ECO:0000259" key="11">
    <source>
        <dbReference type="Pfam" id="PF01050"/>
    </source>
</evidence>
<accession>A0ABY1S4D6</accession>
<evidence type="ECO:0000256" key="1">
    <source>
        <dbReference type="ARBA" id="ARBA00004823"/>
    </source>
</evidence>
<keyword evidence="7" id="KW-0342">GTP-binding</keyword>
<dbReference type="Pfam" id="PF01050">
    <property type="entry name" value="MannoseP_isomer"/>
    <property type="match status" value="1"/>
</dbReference>
<evidence type="ECO:0000256" key="4">
    <source>
        <dbReference type="ARBA" id="ARBA00022679"/>
    </source>
</evidence>
<protein>
    <recommendedName>
        <fullName evidence="3">mannose-1-phosphate guanylyltransferase</fullName>
        <ecNumber evidence="3">2.7.7.13</ecNumber>
    </recommendedName>
</protein>
<keyword evidence="6" id="KW-0547">Nucleotide-binding</keyword>
<dbReference type="EMBL" id="FXWV01000022">
    <property type="protein sequence ID" value="SMR78386.1"/>
    <property type="molecule type" value="Genomic_DNA"/>
</dbReference>
<keyword evidence="14" id="KW-1185">Reference proteome</keyword>
<name>A0ABY1S4D6_9GAMM</name>
<comment type="catalytic activity">
    <reaction evidence="8">
        <text>alpha-D-mannose 1-phosphate + GTP + H(+) = GDP-alpha-D-mannose + diphosphate</text>
        <dbReference type="Rhea" id="RHEA:15229"/>
        <dbReference type="ChEBI" id="CHEBI:15378"/>
        <dbReference type="ChEBI" id="CHEBI:33019"/>
        <dbReference type="ChEBI" id="CHEBI:37565"/>
        <dbReference type="ChEBI" id="CHEBI:57527"/>
        <dbReference type="ChEBI" id="CHEBI:58409"/>
        <dbReference type="EC" id="2.7.7.13"/>
    </reaction>
</comment>
<evidence type="ECO:0000256" key="6">
    <source>
        <dbReference type="ARBA" id="ARBA00022741"/>
    </source>
</evidence>
<dbReference type="InterPro" id="IPR001538">
    <property type="entry name" value="Man6P_isomerase-2_C"/>
</dbReference>
<dbReference type="PANTHER" id="PTHR46390:SF1">
    <property type="entry name" value="MANNOSE-1-PHOSPHATE GUANYLYLTRANSFERASE"/>
    <property type="match status" value="1"/>
</dbReference>
<comment type="pathway">
    <text evidence="1">Nucleotide-sugar biosynthesis; GDP-alpha-D-mannose biosynthesis; GDP-alpha-D-mannose from alpha-D-mannose 1-phosphate (GTP route): step 1/1.</text>
</comment>
<dbReference type="GO" id="GO:0016779">
    <property type="term" value="F:nucleotidyltransferase activity"/>
    <property type="evidence" value="ECO:0007669"/>
    <property type="project" value="UniProtKB-KW"/>
</dbReference>
<dbReference type="InterPro" id="IPR011051">
    <property type="entry name" value="RmlC_Cupin_sf"/>
</dbReference>
<dbReference type="SUPFAM" id="SSF53448">
    <property type="entry name" value="Nucleotide-diphospho-sugar transferases"/>
    <property type="match status" value="1"/>
</dbReference>
<evidence type="ECO:0000313" key="13">
    <source>
        <dbReference type="EMBL" id="SMR78386.1"/>
    </source>
</evidence>
<dbReference type="NCBIfam" id="TIGR01479">
    <property type="entry name" value="GMP_PMI"/>
    <property type="match status" value="1"/>
</dbReference>
<dbReference type="CDD" id="cd02213">
    <property type="entry name" value="cupin_PMI_typeII_C"/>
    <property type="match status" value="1"/>
</dbReference>
<evidence type="ECO:0000256" key="7">
    <source>
        <dbReference type="ARBA" id="ARBA00023134"/>
    </source>
</evidence>
<dbReference type="Gene3D" id="3.90.550.10">
    <property type="entry name" value="Spore Coat Polysaccharide Biosynthesis Protein SpsA, Chain A"/>
    <property type="match status" value="1"/>
</dbReference>
<evidence type="ECO:0000256" key="9">
    <source>
        <dbReference type="RuleBase" id="RU004190"/>
    </source>
</evidence>
<dbReference type="InterPro" id="IPR006375">
    <property type="entry name" value="Man1P_GuaTrfase/Man6P_Isoase"/>
</dbReference>
<dbReference type="CDD" id="cd02509">
    <property type="entry name" value="GDP-M1P_Guanylyltransferase"/>
    <property type="match status" value="1"/>
</dbReference>
<keyword evidence="4" id="KW-0808">Transferase</keyword>
<evidence type="ECO:0000256" key="8">
    <source>
        <dbReference type="ARBA" id="ARBA00047343"/>
    </source>
</evidence>
<keyword evidence="13" id="KW-0413">Isomerase</keyword>
<evidence type="ECO:0000256" key="3">
    <source>
        <dbReference type="ARBA" id="ARBA00012387"/>
    </source>
</evidence>
<keyword evidence="5 13" id="KW-0548">Nucleotidyltransferase</keyword>
<reference evidence="13 14" key="1">
    <citation type="submission" date="2017-05" db="EMBL/GenBank/DDBJ databases">
        <authorList>
            <person name="Varghese N."/>
            <person name="Submissions S."/>
        </authorList>
    </citation>
    <scope>NUCLEOTIDE SEQUENCE [LARGE SCALE GENOMIC DNA]</scope>
    <source>
        <strain evidence="13 14">CGMCC 1.7287</strain>
    </source>
</reference>
<evidence type="ECO:0000259" key="10">
    <source>
        <dbReference type="Pfam" id="PF00483"/>
    </source>
</evidence>
<evidence type="ECO:0000256" key="5">
    <source>
        <dbReference type="ARBA" id="ARBA00022695"/>
    </source>
</evidence>
<dbReference type="EC" id="2.7.7.13" evidence="3"/>
<dbReference type="InterPro" id="IPR049577">
    <property type="entry name" value="GMPP_N"/>
</dbReference>
<feature type="domain" description="Nucleotidyl transferase" evidence="10">
    <location>
        <begin position="3"/>
        <end position="276"/>
    </location>
</feature>
<dbReference type="GO" id="GO:0016853">
    <property type="term" value="F:isomerase activity"/>
    <property type="evidence" value="ECO:0007669"/>
    <property type="project" value="UniProtKB-KW"/>
</dbReference>
<proteinExistence type="inferred from homology"/>
<feature type="domain" description="MannoseP isomerase/GMP-like beta-helix" evidence="12">
    <location>
        <begin position="296"/>
        <end position="331"/>
    </location>
</feature>
<dbReference type="Pfam" id="PF22640">
    <property type="entry name" value="ManC_GMP_beta-helix"/>
    <property type="match status" value="1"/>
</dbReference>
<dbReference type="InterPro" id="IPR054566">
    <property type="entry name" value="ManC/GMP-like_b-helix"/>
</dbReference>
<evidence type="ECO:0000313" key="14">
    <source>
        <dbReference type="Proteomes" id="UP001159257"/>
    </source>
</evidence>
<evidence type="ECO:0000256" key="2">
    <source>
        <dbReference type="ARBA" id="ARBA00006115"/>
    </source>
</evidence>
<organism evidence="13 14">
    <name type="scientific">Marinobacterium sediminicola</name>
    <dbReference type="NCBI Taxonomy" id="518898"/>
    <lineage>
        <taxon>Bacteria</taxon>
        <taxon>Pseudomonadati</taxon>
        <taxon>Pseudomonadota</taxon>
        <taxon>Gammaproteobacteria</taxon>
        <taxon>Oceanospirillales</taxon>
        <taxon>Oceanospirillaceae</taxon>
        <taxon>Marinobacterium</taxon>
    </lineage>
</organism>
<sequence length="464" mass="52115">MQAVILAGGTGSRLWPLSRQHYPKQFLTLDGSQASLLQQCLQRAAQLCHRPALLIGQDEHRFLLAQQLQESGLEGQIILEPEGRNTAASLTLAALACTENGAADELLLVLPADQRIRPIEALAKAVDSATSAAHEGAFCVFGLPPCRPETGYGYILAQTDGRVERFVEKPDVDTAAELISAGALWNSGLLLCRADRWLNAVQQCQPALHDACRRAWQQKQRDLDFIRVQPDAFRQSPSISIDYAVLEHESHRHCTRLDADWQDLGSWEALAKLHDHQSDERGCLKLGDTLLEGCADTLVFGDKRLIAGVGLDRLLVVDTPDALLLANRDHMDRLAPLLQRLNDQQRRELRLHPRVYRPWGWHEVLSEGLGFKVKILHIKPGESLSLQRHEHRTEHWIVLSGTARITRSDQCFDLGANASTFIARGERHRLQNATDQELLILEVQSGERLDEEDIERFEDRYGRT</sequence>
<dbReference type="Gene3D" id="2.60.120.10">
    <property type="entry name" value="Jelly Rolls"/>
    <property type="match status" value="1"/>
</dbReference>
<dbReference type="InterPro" id="IPR014710">
    <property type="entry name" value="RmlC-like_jellyroll"/>
</dbReference>
<dbReference type="InterPro" id="IPR029044">
    <property type="entry name" value="Nucleotide-diphossugar_trans"/>
</dbReference>
<comment type="caution">
    <text evidence="13">The sequence shown here is derived from an EMBL/GenBank/DDBJ whole genome shotgun (WGS) entry which is preliminary data.</text>
</comment>
<dbReference type="SUPFAM" id="SSF51182">
    <property type="entry name" value="RmlC-like cupins"/>
    <property type="match status" value="1"/>
</dbReference>
<feature type="domain" description="Mannose-6-phosphate isomerase type II C-terminal" evidence="11">
    <location>
        <begin position="345"/>
        <end position="459"/>
    </location>
</feature>
<evidence type="ECO:0000259" key="12">
    <source>
        <dbReference type="Pfam" id="PF22640"/>
    </source>
</evidence>
<dbReference type="RefSeq" id="WP_239041688.1">
    <property type="nucleotide sequence ID" value="NZ_BAAAEY010000019.1"/>
</dbReference>
<dbReference type="Pfam" id="PF00483">
    <property type="entry name" value="NTP_transferase"/>
    <property type="match status" value="1"/>
</dbReference>
<comment type="similarity">
    <text evidence="2 9">Belongs to the mannose-6-phosphate isomerase type 2 family.</text>
</comment>
<dbReference type="PANTHER" id="PTHR46390">
    <property type="entry name" value="MANNOSE-1-PHOSPHATE GUANYLYLTRANSFERASE"/>
    <property type="match status" value="1"/>
</dbReference>
<dbReference type="InterPro" id="IPR005835">
    <property type="entry name" value="NTP_transferase_dom"/>
</dbReference>
<gene>
    <name evidence="13" type="ORF">SAMN04487964_1226</name>
</gene>
<dbReference type="InterPro" id="IPR051161">
    <property type="entry name" value="Mannose-6P_isomerase_type2"/>
</dbReference>